<reference evidence="1" key="1">
    <citation type="journal article" date="2014" name="Front. Microbiol.">
        <title>High frequency of phylogenetically diverse reductive dehalogenase-homologous genes in deep subseafloor sedimentary metagenomes.</title>
        <authorList>
            <person name="Kawai M."/>
            <person name="Futagami T."/>
            <person name="Toyoda A."/>
            <person name="Takaki Y."/>
            <person name="Nishi S."/>
            <person name="Hori S."/>
            <person name="Arai W."/>
            <person name="Tsubouchi T."/>
            <person name="Morono Y."/>
            <person name="Uchiyama I."/>
            <person name="Ito T."/>
            <person name="Fujiyama A."/>
            <person name="Inagaki F."/>
            <person name="Takami H."/>
        </authorList>
    </citation>
    <scope>NUCLEOTIDE SEQUENCE</scope>
    <source>
        <strain evidence="1">Expedition CK06-06</strain>
    </source>
</reference>
<accession>X0W8W9</accession>
<dbReference type="EMBL" id="BARS01039506">
    <property type="protein sequence ID" value="GAG19692.1"/>
    <property type="molecule type" value="Genomic_DNA"/>
</dbReference>
<evidence type="ECO:0000313" key="1">
    <source>
        <dbReference type="EMBL" id="GAG19692.1"/>
    </source>
</evidence>
<comment type="caution">
    <text evidence="1">The sequence shown here is derived from an EMBL/GenBank/DDBJ whole genome shotgun (WGS) entry which is preliminary data.</text>
</comment>
<name>X0W8W9_9ZZZZ</name>
<protein>
    <recommendedName>
        <fullName evidence="2">Disulfide reductase</fullName>
    </recommendedName>
</protein>
<feature type="non-terminal residue" evidence="1">
    <location>
        <position position="117"/>
    </location>
</feature>
<evidence type="ECO:0008006" key="2">
    <source>
        <dbReference type="Google" id="ProtNLM"/>
    </source>
</evidence>
<organism evidence="1">
    <name type="scientific">marine sediment metagenome</name>
    <dbReference type="NCBI Taxonomy" id="412755"/>
    <lineage>
        <taxon>unclassified sequences</taxon>
        <taxon>metagenomes</taxon>
        <taxon>ecological metagenomes</taxon>
    </lineage>
</organism>
<sequence>MEEPRIGVFICHCGTNIAGTVNIDEVRDFVSGLPGVVSAVDYKFTCSEPGQLQIKETVEKERLNRVVVAACSPRMHEITFRKAIAEVGLNPYLLQIANIREQCSWVHKDGTTEKAKA</sequence>
<proteinExistence type="predicted"/>
<gene>
    <name evidence="1" type="ORF">S01H1_60317</name>
</gene>
<dbReference type="AlphaFoldDB" id="X0W8W9"/>